<dbReference type="Gene3D" id="3.40.50.2000">
    <property type="entry name" value="Glycogen Phosphorylase B"/>
    <property type="match status" value="2"/>
</dbReference>
<sequence>MKVLFAFGGVKSRYHPTGDVIATTRMAEAIQQYSKHDLRLMFAFGDKTDYQPCKSKKCAKNSMMCEKCTKGTKINMGTYAKHILEQEYDILFVRGNLLMQHIYHLIEKTDTRPRILFWVEETASAGNDPQTLQKTKQIDREALACADHICSFTEGMLQASKQYLSKNIDGVMLPICVDATKYRLPPPKQLAKIGYAGGFNPTQDISPILEEISSKNLPYKVLIACPNGIGREKYAMMVKILGMDDKVKITSFD</sequence>
<dbReference type="AlphaFoldDB" id="X1BYV2"/>
<gene>
    <name evidence="1" type="ORF">S01H4_37432</name>
</gene>
<organism evidence="1">
    <name type="scientific">marine sediment metagenome</name>
    <dbReference type="NCBI Taxonomy" id="412755"/>
    <lineage>
        <taxon>unclassified sequences</taxon>
        <taxon>metagenomes</taxon>
        <taxon>ecological metagenomes</taxon>
    </lineage>
</organism>
<feature type="non-terminal residue" evidence="1">
    <location>
        <position position="253"/>
    </location>
</feature>
<protein>
    <submittedName>
        <fullName evidence="1">Uncharacterized protein</fullName>
    </submittedName>
</protein>
<reference evidence="1" key="1">
    <citation type="journal article" date="2014" name="Front. Microbiol.">
        <title>High frequency of phylogenetically diverse reductive dehalogenase-homologous genes in deep subseafloor sedimentary metagenomes.</title>
        <authorList>
            <person name="Kawai M."/>
            <person name="Futagami T."/>
            <person name="Toyoda A."/>
            <person name="Takaki Y."/>
            <person name="Nishi S."/>
            <person name="Hori S."/>
            <person name="Arai W."/>
            <person name="Tsubouchi T."/>
            <person name="Morono Y."/>
            <person name="Uchiyama I."/>
            <person name="Ito T."/>
            <person name="Fujiyama A."/>
            <person name="Inagaki F."/>
            <person name="Takami H."/>
        </authorList>
    </citation>
    <scope>NUCLEOTIDE SEQUENCE</scope>
    <source>
        <strain evidence="1">Expedition CK06-06</strain>
    </source>
</reference>
<accession>X1BYV2</accession>
<comment type="caution">
    <text evidence="1">The sequence shown here is derived from an EMBL/GenBank/DDBJ whole genome shotgun (WGS) entry which is preliminary data.</text>
</comment>
<name>X1BYV2_9ZZZZ</name>
<dbReference type="EMBL" id="BART01020107">
    <property type="protein sequence ID" value="GAH00177.1"/>
    <property type="molecule type" value="Genomic_DNA"/>
</dbReference>
<proteinExistence type="predicted"/>
<evidence type="ECO:0000313" key="1">
    <source>
        <dbReference type="EMBL" id="GAH00177.1"/>
    </source>
</evidence>